<keyword evidence="5" id="KW-0862">Zinc</keyword>
<evidence type="ECO:0000256" key="5">
    <source>
        <dbReference type="ARBA" id="ARBA00022833"/>
    </source>
</evidence>
<dbReference type="InterPro" id="IPR007185">
    <property type="entry name" value="DNA_pol_a/d/e_bsu"/>
</dbReference>
<dbReference type="Pfam" id="PF04042">
    <property type="entry name" value="DNA_pol_E_B"/>
    <property type="match status" value="1"/>
</dbReference>
<dbReference type="Gene3D" id="3.60.21.50">
    <property type="match status" value="1"/>
</dbReference>
<dbReference type="GO" id="GO:0003677">
    <property type="term" value="F:DNA binding"/>
    <property type="evidence" value="ECO:0007669"/>
    <property type="project" value="InterPro"/>
</dbReference>
<evidence type="ECO:0000256" key="1">
    <source>
        <dbReference type="ARBA" id="ARBA00006035"/>
    </source>
</evidence>
<dbReference type="AlphaFoldDB" id="A0A067BV05"/>
<keyword evidence="4" id="KW-0863">Zinc-finger</keyword>
<reference evidence="7 8" key="1">
    <citation type="journal article" date="2013" name="PLoS Genet.">
        <title>Distinctive expansion of potential virulence genes in the genome of the oomycete fish pathogen Saprolegnia parasitica.</title>
        <authorList>
            <person name="Jiang R.H."/>
            <person name="de Bruijn I."/>
            <person name="Haas B.J."/>
            <person name="Belmonte R."/>
            <person name="Lobach L."/>
            <person name="Christie J."/>
            <person name="van den Ackerveken G."/>
            <person name="Bottin A."/>
            <person name="Bulone V."/>
            <person name="Diaz-Moreno S.M."/>
            <person name="Dumas B."/>
            <person name="Fan L."/>
            <person name="Gaulin E."/>
            <person name="Govers F."/>
            <person name="Grenville-Briggs L.J."/>
            <person name="Horner N.R."/>
            <person name="Levin J.Z."/>
            <person name="Mammella M."/>
            <person name="Meijer H.J."/>
            <person name="Morris P."/>
            <person name="Nusbaum C."/>
            <person name="Oome S."/>
            <person name="Phillips A.J."/>
            <person name="van Rooyen D."/>
            <person name="Rzeszutek E."/>
            <person name="Saraiva M."/>
            <person name="Secombes C.J."/>
            <person name="Seidl M.F."/>
            <person name="Snel B."/>
            <person name="Stassen J.H."/>
            <person name="Sykes S."/>
            <person name="Tripathy S."/>
            <person name="van den Berg H."/>
            <person name="Vega-Arreguin J.C."/>
            <person name="Wawra S."/>
            <person name="Young S.K."/>
            <person name="Zeng Q."/>
            <person name="Dieguez-Uribeondo J."/>
            <person name="Russ C."/>
            <person name="Tyler B.M."/>
            <person name="van West P."/>
        </authorList>
    </citation>
    <scope>NUCLEOTIDE SEQUENCE [LARGE SCALE GENOMIC DNA]</scope>
    <source>
        <strain evidence="7 8">CBS 223.65</strain>
    </source>
</reference>
<dbReference type="SMART" id="SM01328">
    <property type="entry name" value="zf-3CxxC"/>
    <property type="match status" value="1"/>
</dbReference>
<proteinExistence type="inferred from homology"/>
<dbReference type="OrthoDB" id="3763at2759"/>
<dbReference type="InterPro" id="IPR027377">
    <property type="entry name" value="ZAR1/RTP1-5-like_Znf-3CxxC"/>
</dbReference>
<evidence type="ECO:0000256" key="3">
    <source>
        <dbReference type="ARBA" id="ARBA00022723"/>
    </source>
</evidence>
<feature type="domain" description="3CxxC-type" evidence="6">
    <location>
        <begin position="16"/>
        <end position="85"/>
    </location>
</feature>
<sequence>MLRYGRAPPYRAPTWTRMAFFGCQACAHRWRSARGEAGVYQKCKHCFEPCYPTEFRLVAPNKDGNMNKETAIGHNMELCGKCDELGYSCQYALDDSDEDEDTTEAIQAGSVEWEEAFEHELTAATTPTPAVKFKVRPEKRLSQKERRKLAKEQEAALRAQLAAQLAAADDDIAKPARDVLLEPVKKTSASELEVKPLQQLDLVLSSLTSTMPVDILPGAWDPSNVMLPQQPLAACLLPHAMRFATCSLVPNPYASSIDGVTFVGTSGQPVDSVLQCSLGQTPIEALEHLLLWRHLAPTAPDILDCYPSPGDDVFVLDTCPHVLFAGNQPSFATKLVTGPQQQRTRLVCVPSFASTGTFVLLNLKDLSVMPVTLTL</sequence>
<keyword evidence="2" id="KW-0235">DNA replication</keyword>
<dbReference type="GO" id="GO:0043625">
    <property type="term" value="C:delta DNA polymerase complex"/>
    <property type="evidence" value="ECO:0007669"/>
    <property type="project" value="TreeGrafter"/>
</dbReference>
<dbReference type="PANTHER" id="PTHR10416:SF0">
    <property type="entry name" value="DNA POLYMERASE DELTA SUBUNIT 2"/>
    <property type="match status" value="1"/>
</dbReference>
<dbReference type="EMBL" id="KK583433">
    <property type="protein sequence ID" value="KDO18457.1"/>
    <property type="molecule type" value="Genomic_DNA"/>
</dbReference>
<dbReference type="Proteomes" id="UP000030745">
    <property type="component" value="Unassembled WGS sequence"/>
</dbReference>
<protein>
    <recommendedName>
        <fullName evidence="6">3CxxC-type domain-containing protein</fullName>
    </recommendedName>
</protein>
<evidence type="ECO:0000313" key="8">
    <source>
        <dbReference type="Proteomes" id="UP000030745"/>
    </source>
</evidence>
<dbReference type="GO" id="GO:0006271">
    <property type="term" value="P:DNA strand elongation involved in DNA replication"/>
    <property type="evidence" value="ECO:0007669"/>
    <property type="project" value="TreeGrafter"/>
</dbReference>
<evidence type="ECO:0000256" key="4">
    <source>
        <dbReference type="ARBA" id="ARBA00022771"/>
    </source>
</evidence>
<evidence type="ECO:0000313" key="7">
    <source>
        <dbReference type="EMBL" id="KDO18457.1"/>
    </source>
</evidence>
<dbReference type="VEuPathDB" id="FungiDB:SPRG_21507"/>
<gene>
    <name evidence="7" type="ORF">SPRG_21507</name>
</gene>
<comment type="similarity">
    <text evidence="1">Belongs to the DNA polymerase delta/II small subunit family.</text>
</comment>
<name>A0A067BV05_SAPPC</name>
<keyword evidence="8" id="KW-1185">Reference proteome</keyword>
<accession>A0A067BV05</accession>
<dbReference type="GeneID" id="24142207"/>
<dbReference type="KEGG" id="spar:SPRG_21507"/>
<keyword evidence="3" id="KW-0479">Metal-binding</keyword>
<evidence type="ECO:0000259" key="6">
    <source>
        <dbReference type="SMART" id="SM01328"/>
    </source>
</evidence>
<evidence type="ECO:0000256" key="2">
    <source>
        <dbReference type="ARBA" id="ARBA00022705"/>
    </source>
</evidence>
<dbReference type="RefSeq" id="XP_012210835.1">
    <property type="nucleotide sequence ID" value="XM_012355445.1"/>
</dbReference>
<dbReference type="PANTHER" id="PTHR10416">
    <property type="entry name" value="DNA POLYMERASE DELTA SUBUNIT 2"/>
    <property type="match status" value="1"/>
</dbReference>
<dbReference type="STRING" id="695850.A0A067BV05"/>
<dbReference type="GO" id="GO:0008270">
    <property type="term" value="F:zinc ion binding"/>
    <property type="evidence" value="ECO:0007669"/>
    <property type="project" value="UniProtKB-KW"/>
</dbReference>
<dbReference type="InterPro" id="IPR024826">
    <property type="entry name" value="DNA_pol_delta/II_ssu"/>
</dbReference>
<organism evidence="7 8">
    <name type="scientific">Saprolegnia parasitica (strain CBS 223.65)</name>
    <dbReference type="NCBI Taxonomy" id="695850"/>
    <lineage>
        <taxon>Eukaryota</taxon>
        <taxon>Sar</taxon>
        <taxon>Stramenopiles</taxon>
        <taxon>Oomycota</taxon>
        <taxon>Saprolegniomycetes</taxon>
        <taxon>Saprolegniales</taxon>
        <taxon>Saprolegniaceae</taxon>
        <taxon>Saprolegnia</taxon>
    </lineage>
</organism>